<evidence type="ECO:0000313" key="3">
    <source>
        <dbReference type="Proteomes" id="UP000007881"/>
    </source>
</evidence>
<organism evidence="2 3">
    <name type="scientific">Phycisphaera mikurensis (strain NBRC 102666 / KCTC 22515 / FYK2301M01)</name>
    <dbReference type="NCBI Taxonomy" id="1142394"/>
    <lineage>
        <taxon>Bacteria</taxon>
        <taxon>Pseudomonadati</taxon>
        <taxon>Planctomycetota</taxon>
        <taxon>Phycisphaerae</taxon>
        <taxon>Phycisphaerales</taxon>
        <taxon>Phycisphaeraceae</taxon>
        <taxon>Phycisphaera</taxon>
    </lineage>
</organism>
<dbReference type="Proteomes" id="UP000007881">
    <property type="component" value="Chromosome"/>
</dbReference>
<keyword evidence="3" id="KW-1185">Reference proteome</keyword>
<evidence type="ECO:0000313" key="2">
    <source>
        <dbReference type="EMBL" id="BAM04798.1"/>
    </source>
</evidence>
<feature type="region of interest" description="Disordered" evidence="1">
    <location>
        <begin position="1"/>
        <end position="22"/>
    </location>
</feature>
<sequence>MLQPWSESTWVSSLDDGRGEPSEALETLERALQVRAAKGSAAPNVVVDLAGISHLGTVQLDRLRLMRRRLARSGGRLRLAAPTEALWAVILGHGADEEFLWSEDVVGALVEMS</sequence>
<dbReference type="EMBL" id="AP012338">
    <property type="protein sequence ID" value="BAM04798.1"/>
    <property type="molecule type" value="Genomic_DNA"/>
</dbReference>
<evidence type="ECO:0000256" key="1">
    <source>
        <dbReference type="SAM" id="MobiDB-lite"/>
    </source>
</evidence>
<evidence type="ECO:0008006" key="4">
    <source>
        <dbReference type="Google" id="ProtNLM"/>
    </source>
</evidence>
<reference evidence="2 3" key="1">
    <citation type="submission" date="2012-02" db="EMBL/GenBank/DDBJ databases">
        <title>Complete genome sequence of Phycisphaera mikurensis NBRC 102666.</title>
        <authorList>
            <person name="Ankai A."/>
            <person name="Hosoyama A."/>
            <person name="Terui Y."/>
            <person name="Sekine M."/>
            <person name="Fukai R."/>
            <person name="Kato Y."/>
            <person name="Nakamura S."/>
            <person name="Yamada-Narita S."/>
            <person name="Kawakoshi A."/>
            <person name="Fukunaga Y."/>
            <person name="Yamazaki S."/>
            <person name="Fujita N."/>
        </authorList>
    </citation>
    <scope>NUCLEOTIDE SEQUENCE [LARGE SCALE GENOMIC DNA]</scope>
    <source>
        <strain evidence="3">NBRC 102666 / KCTC 22515 / FYK2301M01</strain>
    </source>
</reference>
<dbReference type="RefSeq" id="WP_014438011.1">
    <property type="nucleotide sequence ID" value="NC_017080.1"/>
</dbReference>
<dbReference type="AlphaFoldDB" id="I0IHR0"/>
<proteinExistence type="predicted"/>
<feature type="compositionally biased region" description="Polar residues" evidence="1">
    <location>
        <begin position="1"/>
        <end position="12"/>
    </location>
</feature>
<dbReference type="KEGG" id="phm:PSMK_26390"/>
<name>I0IHR0_PHYMF</name>
<gene>
    <name evidence="2" type="ordered locus">PSMK_26390</name>
</gene>
<dbReference type="Gene3D" id="3.30.750.24">
    <property type="entry name" value="STAS domain"/>
    <property type="match status" value="1"/>
</dbReference>
<accession>I0IHR0</accession>
<protein>
    <recommendedName>
        <fullName evidence="4">STAS domain-containing protein</fullName>
    </recommendedName>
</protein>
<dbReference type="HOGENOM" id="CLU_2131130_0_0_0"/>
<dbReference type="InterPro" id="IPR036513">
    <property type="entry name" value="STAS_dom_sf"/>
</dbReference>
<dbReference type="SUPFAM" id="SSF52091">
    <property type="entry name" value="SpoIIaa-like"/>
    <property type="match status" value="1"/>
</dbReference>